<gene>
    <name evidence="1" type="ORF">H4S07_006376</name>
</gene>
<reference evidence="1" key="1">
    <citation type="submission" date="2022-07" db="EMBL/GenBank/DDBJ databases">
        <title>Phylogenomic reconstructions and comparative analyses of Kickxellomycotina fungi.</title>
        <authorList>
            <person name="Reynolds N.K."/>
            <person name="Stajich J.E."/>
            <person name="Barry K."/>
            <person name="Grigoriev I.V."/>
            <person name="Crous P."/>
            <person name="Smith M.E."/>
        </authorList>
    </citation>
    <scope>NUCLEOTIDE SEQUENCE</scope>
    <source>
        <strain evidence="1">CBS 102833</strain>
    </source>
</reference>
<evidence type="ECO:0000313" key="1">
    <source>
        <dbReference type="EMBL" id="KAJ2795851.1"/>
    </source>
</evidence>
<proteinExistence type="predicted"/>
<accession>A0ACC1KUT6</accession>
<sequence>LAWVPKQSVKHVAENAAETLSASRMTPRQPLSKGPLLADQRLPRIAPMSLHLWSRGQPRSTSTRRRRQTAQRHRRRRSALRPTDWLTPIFK</sequence>
<protein>
    <submittedName>
        <fullName evidence="1">Uncharacterized protein</fullName>
    </submittedName>
</protein>
<feature type="non-terminal residue" evidence="1">
    <location>
        <position position="1"/>
    </location>
</feature>
<dbReference type="EMBL" id="JANBUP010003738">
    <property type="protein sequence ID" value="KAJ2795851.1"/>
    <property type="molecule type" value="Genomic_DNA"/>
</dbReference>
<evidence type="ECO:0000313" key="2">
    <source>
        <dbReference type="Proteomes" id="UP001140096"/>
    </source>
</evidence>
<feature type="non-terminal residue" evidence="1">
    <location>
        <position position="91"/>
    </location>
</feature>
<organism evidence="1 2">
    <name type="scientific">Coemansia furcata</name>
    <dbReference type="NCBI Taxonomy" id="417177"/>
    <lineage>
        <taxon>Eukaryota</taxon>
        <taxon>Fungi</taxon>
        <taxon>Fungi incertae sedis</taxon>
        <taxon>Zoopagomycota</taxon>
        <taxon>Kickxellomycotina</taxon>
        <taxon>Kickxellomycetes</taxon>
        <taxon>Kickxellales</taxon>
        <taxon>Kickxellaceae</taxon>
        <taxon>Coemansia</taxon>
    </lineage>
</organism>
<comment type="caution">
    <text evidence="1">The sequence shown here is derived from an EMBL/GenBank/DDBJ whole genome shotgun (WGS) entry which is preliminary data.</text>
</comment>
<keyword evidence="2" id="KW-1185">Reference proteome</keyword>
<name>A0ACC1KUT6_9FUNG</name>
<dbReference type="Proteomes" id="UP001140096">
    <property type="component" value="Unassembled WGS sequence"/>
</dbReference>